<feature type="compositionally biased region" description="Low complexity" evidence="1">
    <location>
        <begin position="127"/>
        <end position="145"/>
    </location>
</feature>
<evidence type="ECO:0000313" key="3">
    <source>
        <dbReference type="Proteomes" id="UP001054857"/>
    </source>
</evidence>
<name>A0AAD3DWZ7_9CHLO</name>
<comment type="caution">
    <text evidence="2">The sequence shown here is derived from an EMBL/GenBank/DDBJ whole genome shotgun (WGS) entry which is preliminary data.</text>
</comment>
<evidence type="ECO:0000313" key="2">
    <source>
        <dbReference type="EMBL" id="GFR48594.1"/>
    </source>
</evidence>
<feature type="compositionally biased region" description="Polar residues" evidence="1">
    <location>
        <begin position="33"/>
        <end position="52"/>
    </location>
</feature>
<accession>A0AAD3DWZ7</accession>
<proteinExistence type="predicted"/>
<organism evidence="2 3">
    <name type="scientific">Astrephomene gubernaculifera</name>
    <dbReference type="NCBI Taxonomy" id="47775"/>
    <lineage>
        <taxon>Eukaryota</taxon>
        <taxon>Viridiplantae</taxon>
        <taxon>Chlorophyta</taxon>
        <taxon>core chlorophytes</taxon>
        <taxon>Chlorophyceae</taxon>
        <taxon>CS clade</taxon>
        <taxon>Chlamydomonadales</taxon>
        <taxon>Astrephomenaceae</taxon>
        <taxon>Astrephomene</taxon>
    </lineage>
</organism>
<feature type="region of interest" description="Disordered" evidence="1">
    <location>
        <begin position="1"/>
        <end position="61"/>
    </location>
</feature>
<evidence type="ECO:0000256" key="1">
    <source>
        <dbReference type="SAM" id="MobiDB-lite"/>
    </source>
</evidence>
<gene>
    <name evidence="2" type="ORF">Agub_g10498</name>
</gene>
<reference evidence="2 3" key="1">
    <citation type="journal article" date="2021" name="Sci. Rep.">
        <title>Genome sequencing of the multicellular alga Astrephomene provides insights into convergent evolution of germ-soma differentiation.</title>
        <authorList>
            <person name="Yamashita S."/>
            <person name="Yamamoto K."/>
            <person name="Matsuzaki R."/>
            <person name="Suzuki S."/>
            <person name="Yamaguchi H."/>
            <person name="Hirooka S."/>
            <person name="Minakuchi Y."/>
            <person name="Miyagishima S."/>
            <person name="Kawachi M."/>
            <person name="Toyoda A."/>
            <person name="Nozaki H."/>
        </authorList>
    </citation>
    <scope>NUCLEOTIDE SEQUENCE [LARGE SCALE GENOMIC DNA]</scope>
    <source>
        <strain evidence="2 3">NIES-4017</strain>
    </source>
</reference>
<feature type="compositionally biased region" description="Polar residues" evidence="1">
    <location>
        <begin position="7"/>
        <end position="25"/>
    </location>
</feature>
<keyword evidence="3" id="KW-1185">Reference proteome</keyword>
<dbReference type="Proteomes" id="UP001054857">
    <property type="component" value="Unassembled WGS sequence"/>
</dbReference>
<dbReference type="AlphaFoldDB" id="A0AAD3DWZ7"/>
<protein>
    <submittedName>
        <fullName evidence="2">Uncharacterized protein</fullName>
    </submittedName>
</protein>
<feature type="compositionally biased region" description="Low complexity" evidence="1">
    <location>
        <begin position="177"/>
        <end position="190"/>
    </location>
</feature>
<feature type="region of interest" description="Disordered" evidence="1">
    <location>
        <begin position="120"/>
        <end position="152"/>
    </location>
</feature>
<sequence>MQPPAPSSSSWPFGNQTTSQASGVPQLTVPALPSQQYGPQQVPQKTLSSSAPVQRGDRDCTLRHVSADPYFTAQGPISSDEYHWAVVSHLKSLKPSDQPSAWVTRPVAPIAPSVVESGSSATAAGNVPATSGSAPAAVSAGSPSGETLKHPDPLTSLEELRWRDYQTLRQQQGGTSAAPAIPALPANLPQQPQPAAPQLAAATALAASGTSAPQTPVFPTPVRTLFPPTPQPAAAAAAAAGGGQEDVMDTAECVDAESQFKCMYAQPAAAMASPEEMRVVQVESYKAGRQVVPYWLVSGA</sequence>
<dbReference type="EMBL" id="BMAR01000024">
    <property type="protein sequence ID" value="GFR48594.1"/>
    <property type="molecule type" value="Genomic_DNA"/>
</dbReference>
<feature type="region of interest" description="Disordered" evidence="1">
    <location>
        <begin position="169"/>
        <end position="197"/>
    </location>
</feature>